<dbReference type="Proteomes" id="UP000054342">
    <property type="component" value="Unassembled WGS sequence"/>
</dbReference>
<reference evidence="10 11" key="1">
    <citation type="submission" date="2015-01" db="EMBL/GenBank/DDBJ databases">
        <title>The Genome Sequence of Exophiala xenobiotica CBS118157.</title>
        <authorList>
            <consortium name="The Broad Institute Genomics Platform"/>
            <person name="Cuomo C."/>
            <person name="de Hoog S."/>
            <person name="Gorbushina A."/>
            <person name="Stielow B."/>
            <person name="Teixiera M."/>
            <person name="Abouelleil A."/>
            <person name="Chapman S.B."/>
            <person name="Priest M."/>
            <person name="Young S.K."/>
            <person name="Wortman J."/>
            <person name="Nusbaum C."/>
            <person name="Birren B."/>
        </authorList>
    </citation>
    <scope>NUCLEOTIDE SEQUENCE [LARGE SCALE GENOMIC DNA]</scope>
    <source>
        <strain evidence="10 11">CBS 118157</strain>
    </source>
</reference>
<proteinExistence type="inferred from homology"/>
<evidence type="ECO:0000256" key="3">
    <source>
        <dbReference type="ARBA" id="ARBA00022792"/>
    </source>
</evidence>
<evidence type="ECO:0000256" key="4">
    <source>
        <dbReference type="ARBA" id="ARBA00022927"/>
    </source>
</evidence>
<keyword evidence="7 8" id="KW-0143">Chaperone</keyword>
<gene>
    <name evidence="10" type="ORF">PV05_10258</name>
</gene>
<evidence type="ECO:0000256" key="2">
    <source>
        <dbReference type="ARBA" id="ARBA00006720"/>
    </source>
</evidence>
<protein>
    <recommendedName>
        <fullName evidence="8">Mitochondrial import inner membrane translocase subunit</fullName>
    </recommendedName>
</protein>
<evidence type="ECO:0000256" key="6">
    <source>
        <dbReference type="ARBA" id="ARBA00023157"/>
    </source>
</evidence>
<sequence length="94" mass="10785">MDDEINISQEDIQRLSMAEKQQLQMFIQTETQKSNIQKTVHELTETCFKKCIAGSISSGKLASKEETCMSNCVNRFMDSNLAMLKHLEQLRAQQ</sequence>
<keyword evidence="3 8" id="KW-0999">Mitochondrion inner membrane</keyword>
<name>A0A0D2E801_9EURO</name>
<dbReference type="InterPro" id="IPR004217">
    <property type="entry name" value="Tim10-like"/>
</dbReference>
<dbReference type="GO" id="GO:0005743">
    <property type="term" value="C:mitochondrial inner membrane"/>
    <property type="evidence" value="ECO:0007669"/>
    <property type="project" value="UniProtKB-SubCell"/>
</dbReference>
<accession>A0A0D2E801</accession>
<dbReference type="GeneID" id="25332166"/>
<evidence type="ECO:0000313" key="10">
    <source>
        <dbReference type="EMBL" id="KIW51548.1"/>
    </source>
</evidence>
<keyword evidence="5 8" id="KW-0811">Translocation</keyword>
<dbReference type="Gene3D" id="1.10.287.810">
    <property type="entry name" value="Mitochondrial import inner membrane translocase subunit tim13 like domains"/>
    <property type="match status" value="1"/>
</dbReference>
<organism evidence="10 11">
    <name type="scientific">Exophiala xenobiotica</name>
    <dbReference type="NCBI Taxonomy" id="348802"/>
    <lineage>
        <taxon>Eukaryota</taxon>
        <taxon>Fungi</taxon>
        <taxon>Dikarya</taxon>
        <taxon>Ascomycota</taxon>
        <taxon>Pezizomycotina</taxon>
        <taxon>Eurotiomycetes</taxon>
        <taxon>Chaetothyriomycetidae</taxon>
        <taxon>Chaetothyriales</taxon>
        <taxon>Herpotrichiellaceae</taxon>
        <taxon>Exophiala</taxon>
    </lineage>
</organism>
<keyword evidence="8" id="KW-0496">Mitochondrion</keyword>
<dbReference type="HOGENOM" id="CLU_141397_1_0_1"/>
<keyword evidence="3 8" id="KW-0472">Membrane</keyword>
<evidence type="ECO:0000256" key="5">
    <source>
        <dbReference type="ARBA" id="ARBA00023010"/>
    </source>
</evidence>
<keyword evidence="6 8" id="KW-1015">Disulfide bond</keyword>
<dbReference type="SUPFAM" id="SSF144122">
    <property type="entry name" value="Tim10-like"/>
    <property type="match status" value="1"/>
</dbReference>
<comment type="subunit">
    <text evidence="8">Heterohexamer.</text>
</comment>
<dbReference type="RefSeq" id="XP_013312132.1">
    <property type="nucleotide sequence ID" value="XM_013456678.1"/>
</dbReference>
<comment type="function">
    <text evidence="8">Mitochondrial intermembrane chaperone that participates in the import and insertion of some multi-pass transmembrane proteins into the mitochondrial inner membrane. Also required for the transfer of beta-barrel precursors from the TOM complex to the sorting and assembly machinery (SAM complex) of the outer membrane. Acts as a chaperone-like protein that protects the hydrophobic precursors from aggregation and guide them through the mitochondrial intermembrane space.</text>
</comment>
<dbReference type="AlphaFoldDB" id="A0A0D2E801"/>
<keyword evidence="8" id="KW-0813">Transport</keyword>
<evidence type="ECO:0000256" key="7">
    <source>
        <dbReference type="ARBA" id="ARBA00023186"/>
    </source>
</evidence>
<feature type="domain" description="Tim10-like" evidence="9">
    <location>
        <begin position="25"/>
        <end position="89"/>
    </location>
</feature>
<keyword evidence="11" id="KW-1185">Reference proteome</keyword>
<dbReference type="EMBL" id="KN847322">
    <property type="protein sequence ID" value="KIW51548.1"/>
    <property type="molecule type" value="Genomic_DNA"/>
</dbReference>
<dbReference type="InterPro" id="IPR035427">
    <property type="entry name" value="Tim10-like_dom_sf"/>
</dbReference>
<dbReference type="Pfam" id="PF02953">
    <property type="entry name" value="zf-Tim10_DDP"/>
    <property type="match status" value="1"/>
</dbReference>
<comment type="subcellular location">
    <subcellularLocation>
        <location evidence="1 8">Mitochondrion inner membrane</location>
        <topology evidence="1 8">Peripheral membrane protein</topology>
        <orientation evidence="1 8">Intermembrane side</orientation>
    </subcellularLocation>
</comment>
<comment type="domain">
    <text evidence="8">The twin CX3C motif contains 4 conserved Cys residues that form 2 disulfide bonds in the mitochondrial intermembrane space.</text>
</comment>
<dbReference type="OrthoDB" id="344165at2759"/>
<keyword evidence="4 8" id="KW-0653">Protein transport</keyword>
<evidence type="ECO:0000256" key="8">
    <source>
        <dbReference type="RuleBase" id="RU367043"/>
    </source>
</evidence>
<dbReference type="GO" id="GO:0015031">
    <property type="term" value="P:protein transport"/>
    <property type="evidence" value="ECO:0007669"/>
    <property type="project" value="UniProtKB-KW"/>
</dbReference>
<evidence type="ECO:0000259" key="9">
    <source>
        <dbReference type="Pfam" id="PF02953"/>
    </source>
</evidence>
<dbReference type="STRING" id="348802.A0A0D2E801"/>
<evidence type="ECO:0000256" key="1">
    <source>
        <dbReference type="ARBA" id="ARBA00004137"/>
    </source>
</evidence>
<evidence type="ECO:0000313" key="11">
    <source>
        <dbReference type="Proteomes" id="UP000054342"/>
    </source>
</evidence>
<comment type="similarity">
    <text evidence="2 8">Belongs to the small Tim family.</text>
</comment>